<dbReference type="CDD" id="cd18174">
    <property type="entry name" value="M14_ASTE_ASPA_like"/>
    <property type="match status" value="1"/>
</dbReference>
<dbReference type="AlphaFoldDB" id="A0A1V6LP75"/>
<dbReference type="EMBL" id="MTBC01000009">
    <property type="protein sequence ID" value="OQD41963.1"/>
    <property type="molecule type" value="Genomic_DNA"/>
</dbReference>
<evidence type="ECO:0000256" key="1">
    <source>
        <dbReference type="ARBA" id="ARBA00001947"/>
    </source>
</evidence>
<dbReference type="PANTHER" id="PTHR37326:SF1">
    <property type="entry name" value="BLL3975 PROTEIN"/>
    <property type="match status" value="1"/>
</dbReference>
<evidence type="ECO:0000256" key="3">
    <source>
        <dbReference type="ARBA" id="ARBA00022801"/>
    </source>
</evidence>
<dbReference type="RefSeq" id="WP_080319552.1">
    <property type="nucleotide sequence ID" value="NZ_MTBC01000009.1"/>
</dbReference>
<evidence type="ECO:0000256" key="4">
    <source>
        <dbReference type="ARBA" id="ARBA00022833"/>
    </source>
</evidence>
<name>A0A1V6LP75_9FLAO</name>
<dbReference type="OrthoDB" id="9782876at2"/>
<dbReference type="GO" id="GO:0016788">
    <property type="term" value="F:hydrolase activity, acting on ester bonds"/>
    <property type="evidence" value="ECO:0007669"/>
    <property type="project" value="InterPro"/>
</dbReference>
<dbReference type="InterPro" id="IPR043795">
    <property type="entry name" value="N-alpha-Ac-DABA-like"/>
</dbReference>
<organism evidence="7 8">
    <name type="scientific">Croceivirga radicis</name>
    <dbReference type="NCBI Taxonomy" id="1929488"/>
    <lineage>
        <taxon>Bacteria</taxon>
        <taxon>Pseudomonadati</taxon>
        <taxon>Bacteroidota</taxon>
        <taxon>Flavobacteriia</taxon>
        <taxon>Flavobacteriales</taxon>
        <taxon>Flavobacteriaceae</taxon>
        <taxon>Croceivirga</taxon>
    </lineage>
</organism>
<dbReference type="GO" id="GO:0016811">
    <property type="term" value="F:hydrolase activity, acting on carbon-nitrogen (but not peptide) bonds, in linear amides"/>
    <property type="evidence" value="ECO:0007669"/>
    <property type="project" value="InterPro"/>
</dbReference>
<evidence type="ECO:0000256" key="5">
    <source>
        <dbReference type="SAM" id="SignalP"/>
    </source>
</evidence>
<proteinExistence type="predicted"/>
<dbReference type="InterPro" id="IPR055438">
    <property type="entry name" value="AstE_AspA_cat"/>
</dbReference>
<keyword evidence="8" id="KW-1185">Reference proteome</keyword>
<dbReference type="InterPro" id="IPR053138">
    <property type="entry name" value="N-alpha-Ac-DABA_deacetylase"/>
</dbReference>
<keyword evidence="5" id="KW-0732">Signal</keyword>
<keyword evidence="2" id="KW-0479">Metal-binding</keyword>
<dbReference type="PIRSF" id="PIRSF039012">
    <property type="entry name" value="ASP"/>
    <property type="match status" value="1"/>
</dbReference>
<feature type="signal peptide" evidence="5">
    <location>
        <begin position="1"/>
        <end position="23"/>
    </location>
</feature>
<feature type="domain" description="Succinylglutamate desuccinylase/Aspartoacylase catalytic" evidence="6">
    <location>
        <begin position="67"/>
        <end position="259"/>
    </location>
</feature>
<comment type="caution">
    <text evidence="7">The sequence shown here is derived from an EMBL/GenBank/DDBJ whole genome shotgun (WGS) entry which is preliminary data.</text>
</comment>
<evidence type="ECO:0000313" key="7">
    <source>
        <dbReference type="EMBL" id="OQD41963.1"/>
    </source>
</evidence>
<accession>A0A1V6LP75</accession>
<feature type="chain" id="PRO_5012393019" evidence="5">
    <location>
        <begin position="24"/>
        <end position="356"/>
    </location>
</feature>
<evidence type="ECO:0000313" key="8">
    <source>
        <dbReference type="Proteomes" id="UP000191680"/>
    </source>
</evidence>
<sequence>MIRNRLRIWLLPTFILLVCLANAQQYNFSTVWNNLGPGVRKNQLIEFRDLKGNTATLPLVLIKGEKPGRTLTILAGVHGYEYPPIIAVQEFLKEINPKKLSGNLIVLPISNMGSFYGRSPFINPKDGVNLNNAFPGKEKGTVTQQIAFYITNNIIPVSDVFLDIHGGDASEDLIPFACFYNNQNHAEATAMARNLAEQSGFTNVVSYPYTLQETEPAKYAFKQAVQDGKVGVSFEAGKLGTVQEEAVKLNKKGIYNVLKTMEMLAVNEPELTLNTLRHYNNQSYIKVPQNGIFYSSFIAGDRVTKGQEVGYITNEFGHTLTKINATATGIILYKIGTPPVLKGETLMCIGILADAN</sequence>
<comment type="cofactor">
    <cofactor evidence="1">
        <name>Zn(2+)</name>
        <dbReference type="ChEBI" id="CHEBI:29105"/>
    </cofactor>
</comment>
<gene>
    <name evidence="7" type="ORF">BUL40_12670</name>
</gene>
<keyword evidence="4" id="KW-0862">Zinc</keyword>
<dbReference type="PANTHER" id="PTHR37326">
    <property type="entry name" value="BLL3975 PROTEIN"/>
    <property type="match status" value="1"/>
</dbReference>
<dbReference type="GO" id="GO:0046872">
    <property type="term" value="F:metal ion binding"/>
    <property type="evidence" value="ECO:0007669"/>
    <property type="project" value="UniProtKB-KW"/>
</dbReference>
<reference evidence="7 8" key="1">
    <citation type="submission" date="2016-12" db="EMBL/GenBank/DDBJ databases">
        <authorList>
            <person name="Song W.-J."/>
            <person name="Kurnit D.M."/>
        </authorList>
    </citation>
    <scope>NUCLEOTIDE SEQUENCE [LARGE SCALE GENOMIC DNA]</scope>
    <source>
        <strain evidence="7 8">HSG9</strain>
    </source>
</reference>
<dbReference type="Proteomes" id="UP000191680">
    <property type="component" value="Unassembled WGS sequence"/>
</dbReference>
<protein>
    <submittedName>
        <fullName evidence="7">Succinylglutamate desuccinylase</fullName>
    </submittedName>
</protein>
<dbReference type="Gene3D" id="3.40.630.10">
    <property type="entry name" value="Zn peptidases"/>
    <property type="match status" value="1"/>
</dbReference>
<keyword evidence="3" id="KW-0378">Hydrolase</keyword>
<evidence type="ECO:0000256" key="2">
    <source>
        <dbReference type="ARBA" id="ARBA00022723"/>
    </source>
</evidence>
<dbReference type="Pfam" id="PF24827">
    <property type="entry name" value="AstE_AspA_cat"/>
    <property type="match status" value="1"/>
</dbReference>
<dbReference type="SUPFAM" id="SSF53187">
    <property type="entry name" value="Zn-dependent exopeptidases"/>
    <property type="match status" value="1"/>
</dbReference>
<evidence type="ECO:0000259" key="6">
    <source>
        <dbReference type="Pfam" id="PF24827"/>
    </source>
</evidence>